<dbReference type="InterPro" id="IPR052524">
    <property type="entry name" value="MFS_Cyanate_Porter"/>
</dbReference>
<feature type="transmembrane region" description="Helical" evidence="5">
    <location>
        <begin position="339"/>
        <end position="361"/>
    </location>
</feature>
<dbReference type="Proteomes" id="UP000515743">
    <property type="component" value="Chromosome"/>
</dbReference>
<evidence type="ECO:0000313" key="8">
    <source>
        <dbReference type="Proteomes" id="UP000515743"/>
    </source>
</evidence>
<keyword evidence="3 5" id="KW-1133">Transmembrane helix</keyword>
<feature type="transmembrane region" description="Helical" evidence="5">
    <location>
        <begin position="59"/>
        <end position="76"/>
    </location>
</feature>
<dbReference type="InterPro" id="IPR036259">
    <property type="entry name" value="MFS_trans_sf"/>
</dbReference>
<dbReference type="GO" id="GO:0005886">
    <property type="term" value="C:plasma membrane"/>
    <property type="evidence" value="ECO:0007669"/>
    <property type="project" value="UniProtKB-SubCell"/>
</dbReference>
<feature type="transmembrane region" description="Helical" evidence="5">
    <location>
        <begin position="253"/>
        <end position="273"/>
    </location>
</feature>
<proteinExistence type="predicted"/>
<evidence type="ECO:0000256" key="5">
    <source>
        <dbReference type="SAM" id="Phobius"/>
    </source>
</evidence>
<evidence type="ECO:0000313" key="7">
    <source>
        <dbReference type="EMBL" id="QNE89218.1"/>
    </source>
</evidence>
<dbReference type="Pfam" id="PF07690">
    <property type="entry name" value="MFS_1"/>
    <property type="match status" value="1"/>
</dbReference>
<dbReference type="PROSITE" id="PS50850">
    <property type="entry name" value="MFS"/>
    <property type="match status" value="1"/>
</dbReference>
<dbReference type="EMBL" id="CP059404">
    <property type="protein sequence ID" value="QNE89218.1"/>
    <property type="molecule type" value="Genomic_DNA"/>
</dbReference>
<comment type="subcellular location">
    <subcellularLocation>
        <location evidence="1">Cell membrane</location>
        <topology evidence="1">Multi-pass membrane protein</topology>
    </subcellularLocation>
</comment>
<feature type="transmembrane region" description="Helical" evidence="5">
    <location>
        <begin position="219"/>
        <end position="241"/>
    </location>
</feature>
<reference evidence="7 8" key="1">
    <citation type="submission" date="2020-07" db="EMBL/GenBank/DDBJ databases">
        <title>Complete genome and description of Corynebacterium incognita strain Marseille-Q3630 sp. nov.</title>
        <authorList>
            <person name="Boxberger M."/>
        </authorList>
    </citation>
    <scope>NUCLEOTIDE SEQUENCE [LARGE SCALE GENOMIC DNA]</scope>
    <source>
        <strain evidence="7 8">Marseille-Q3630</strain>
    </source>
</reference>
<feature type="transmembrane region" description="Helical" evidence="5">
    <location>
        <begin position="25"/>
        <end position="47"/>
    </location>
</feature>
<gene>
    <name evidence="7" type="ORF">H0194_09190</name>
</gene>
<name>A0A7G7CNQ2_9CORY</name>
<dbReference type="InterPro" id="IPR011701">
    <property type="entry name" value="MFS"/>
</dbReference>
<protein>
    <submittedName>
        <fullName evidence="7">MFS transporter</fullName>
    </submittedName>
</protein>
<feature type="transmembrane region" description="Helical" evidence="5">
    <location>
        <begin position="82"/>
        <end position="103"/>
    </location>
</feature>
<dbReference type="GO" id="GO:0022857">
    <property type="term" value="F:transmembrane transporter activity"/>
    <property type="evidence" value="ECO:0007669"/>
    <property type="project" value="InterPro"/>
</dbReference>
<dbReference type="InterPro" id="IPR020846">
    <property type="entry name" value="MFS_dom"/>
</dbReference>
<keyword evidence="8" id="KW-1185">Reference proteome</keyword>
<sequence>MNLRTGIVSLAPVLDDVLTELGGSAAAAGVLTALPGFMFALMGLGAVPLARCIGLSPTLWLGGALLTAGLSVRAMASGMPVFFVGTTAVTAGIALGNVVLPAWIKEHALPRQLTVMTMLYTAVLGISSAVGPLSAQWFADPAWRPALGVWAVLGGAKVLVWRGVVAGARRDVPGSTTSESTAAADTVAAPTGAEAIDTAATAEAIDAVPIWKSGTAVSLMAFFCFQATTAYVIMGWLPTMFVDAGIPRETASWALAIIGVFNILGGVAMPWAIGRFSNIQPLPVALALLTLAGWCGIFFAPTAAPLLWAVLLGIGGQCFTLVLGLLAGRTRSPLTTARLSGFVQPWAYLAAGLGPLLVGVVHATWGTWAPVFACLMAFNIAMVFTGYRAARNITVDEELQAAARA</sequence>
<dbReference type="KEGG" id="cik:H0194_09190"/>
<evidence type="ECO:0000256" key="2">
    <source>
        <dbReference type="ARBA" id="ARBA00022692"/>
    </source>
</evidence>
<feature type="transmembrane region" description="Helical" evidence="5">
    <location>
        <begin position="115"/>
        <end position="135"/>
    </location>
</feature>
<keyword evidence="2 5" id="KW-0812">Transmembrane</keyword>
<evidence type="ECO:0000256" key="3">
    <source>
        <dbReference type="ARBA" id="ARBA00022989"/>
    </source>
</evidence>
<feature type="transmembrane region" description="Helical" evidence="5">
    <location>
        <begin position="367"/>
        <end position="387"/>
    </location>
</feature>
<evidence type="ECO:0000256" key="4">
    <source>
        <dbReference type="ARBA" id="ARBA00023136"/>
    </source>
</evidence>
<evidence type="ECO:0000256" key="1">
    <source>
        <dbReference type="ARBA" id="ARBA00004651"/>
    </source>
</evidence>
<accession>A0A7G7CNQ2</accession>
<feature type="transmembrane region" description="Helical" evidence="5">
    <location>
        <begin position="282"/>
        <end position="300"/>
    </location>
</feature>
<dbReference type="PANTHER" id="PTHR23523">
    <property type="match status" value="1"/>
</dbReference>
<dbReference type="Gene3D" id="1.20.1250.20">
    <property type="entry name" value="MFS general substrate transporter like domains"/>
    <property type="match status" value="1"/>
</dbReference>
<dbReference type="RefSeq" id="WP_185175595.1">
    <property type="nucleotide sequence ID" value="NZ_CP059404.1"/>
</dbReference>
<feature type="transmembrane region" description="Helical" evidence="5">
    <location>
        <begin position="306"/>
        <end position="327"/>
    </location>
</feature>
<dbReference type="PANTHER" id="PTHR23523:SF2">
    <property type="entry name" value="2-NITROIMIDAZOLE TRANSPORTER"/>
    <property type="match status" value="1"/>
</dbReference>
<dbReference type="AlphaFoldDB" id="A0A7G7CNQ2"/>
<feature type="domain" description="Major facilitator superfamily (MFS) profile" evidence="6">
    <location>
        <begin position="1"/>
        <end position="391"/>
    </location>
</feature>
<keyword evidence="4 5" id="KW-0472">Membrane</keyword>
<evidence type="ECO:0000259" key="6">
    <source>
        <dbReference type="PROSITE" id="PS50850"/>
    </source>
</evidence>
<dbReference type="SUPFAM" id="SSF103473">
    <property type="entry name" value="MFS general substrate transporter"/>
    <property type="match status" value="1"/>
</dbReference>
<feature type="transmembrane region" description="Helical" evidence="5">
    <location>
        <begin position="147"/>
        <end position="165"/>
    </location>
</feature>
<organism evidence="7 8">
    <name type="scientific">Corynebacterium incognita</name>
    <dbReference type="NCBI Taxonomy" id="2754725"/>
    <lineage>
        <taxon>Bacteria</taxon>
        <taxon>Bacillati</taxon>
        <taxon>Actinomycetota</taxon>
        <taxon>Actinomycetes</taxon>
        <taxon>Mycobacteriales</taxon>
        <taxon>Corynebacteriaceae</taxon>
        <taxon>Corynebacterium</taxon>
    </lineage>
</organism>